<dbReference type="AlphaFoldDB" id="A0A9W8TAU0"/>
<comment type="caution">
    <text evidence="2">The sequence shown here is derived from an EMBL/GenBank/DDBJ whole genome shotgun (WGS) entry which is preliminary data.</text>
</comment>
<sequence>MTKHAKIDMTVPVDVFASLGYGSEVFNKLLLAAVVDLVLIFLGLYLLSSIVQYLLRLSQSSSPFPKKSAHDGYLRISQLPQLSSSIPWFGHLLGLQRDTTRYVNTVIASTAAQIFTINIPFKQIIVVNPSLDKQLARHVSDTGLAQILAYVGTRVFGLGQSTIQVILNTDPRRLHQVEFGRPENLKALSECSGVFVWDEMNKMGPATEVDLAHWMFGLTVSATASAVWGVKNPWRMDREFAEEFMNLTETFDSLSRPAAWLTARSAYKSRDFLMKRLREFHKEHRESRVKTVAHAINVVAHSDPNWETNPDYYNIEMVSAIGLLATASTLSVWLVRHLLAVPELLKVVVDEIKQLQVVQAQTQVGRKLDLTNVRTMCPWLVASWYETLRLHMTGVPRLARHEFGLTLPGSESLAVSQGDLFLLPMCASNLDTNAWGPDAASFRPSRFITSTGDLSNSLIRKVKAFGVAGNLCPGRVFGFEVVMAMVAGTLGTFEIKGVDGKEFSVPSVRQGFNVGFERYADDVKVVLSKR</sequence>
<keyword evidence="3" id="KW-1185">Reference proteome</keyword>
<dbReference type="Pfam" id="PF00067">
    <property type="entry name" value="p450"/>
    <property type="match status" value="1"/>
</dbReference>
<accession>A0A9W8TAU0</accession>
<dbReference type="Gene3D" id="1.10.630.10">
    <property type="entry name" value="Cytochrome P450"/>
    <property type="match status" value="1"/>
</dbReference>
<reference evidence="2" key="1">
    <citation type="submission" date="2022-10" db="EMBL/GenBank/DDBJ databases">
        <title>Tapping the CABI collections for fungal endophytes: first genome assemblies for Collariella, Neodidymelliopsis, Ascochyta clinopodiicola, Didymella pomorum, Didymosphaeria variabile, Neocosmospora piperis and Neocucurbitaria cava.</title>
        <authorList>
            <person name="Hill R."/>
        </authorList>
    </citation>
    <scope>NUCLEOTIDE SEQUENCE</scope>
    <source>
        <strain evidence="2">IMI 366586</strain>
    </source>
</reference>
<dbReference type="GO" id="GO:0004497">
    <property type="term" value="F:monooxygenase activity"/>
    <property type="evidence" value="ECO:0007669"/>
    <property type="project" value="InterPro"/>
</dbReference>
<dbReference type="GO" id="GO:0016705">
    <property type="term" value="F:oxidoreductase activity, acting on paired donors, with incorporation or reduction of molecular oxygen"/>
    <property type="evidence" value="ECO:0007669"/>
    <property type="project" value="InterPro"/>
</dbReference>
<dbReference type="PANTHER" id="PTHR47582:SF1">
    <property type="entry name" value="P450, PUTATIVE (EUROFUNG)-RELATED"/>
    <property type="match status" value="1"/>
</dbReference>
<protein>
    <recommendedName>
        <fullName evidence="4">Cytochrome P450</fullName>
    </recommendedName>
</protein>
<feature type="transmembrane region" description="Helical" evidence="1">
    <location>
        <begin position="29"/>
        <end position="55"/>
    </location>
</feature>
<keyword evidence="1" id="KW-0812">Transmembrane</keyword>
<dbReference type="OrthoDB" id="3366823at2759"/>
<dbReference type="InterPro" id="IPR036396">
    <property type="entry name" value="Cyt_P450_sf"/>
</dbReference>
<dbReference type="InterPro" id="IPR001128">
    <property type="entry name" value="Cyt_P450"/>
</dbReference>
<name>A0A9W8TAU0_9HYPO</name>
<proteinExistence type="predicted"/>
<dbReference type="EMBL" id="JAPEUR010000406">
    <property type="protein sequence ID" value="KAJ4309895.1"/>
    <property type="molecule type" value="Genomic_DNA"/>
</dbReference>
<dbReference type="SUPFAM" id="SSF48264">
    <property type="entry name" value="Cytochrome P450"/>
    <property type="match status" value="1"/>
</dbReference>
<keyword evidence="1" id="KW-0472">Membrane</keyword>
<evidence type="ECO:0000313" key="2">
    <source>
        <dbReference type="EMBL" id="KAJ4309895.1"/>
    </source>
</evidence>
<evidence type="ECO:0008006" key="4">
    <source>
        <dbReference type="Google" id="ProtNLM"/>
    </source>
</evidence>
<dbReference type="PANTHER" id="PTHR47582">
    <property type="entry name" value="P450, PUTATIVE (EUROFUNG)-RELATED"/>
    <property type="match status" value="1"/>
</dbReference>
<organism evidence="2 3">
    <name type="scientific">Fusarium piperis</name>
    <dbReference type="NCBI Taxonomy" id="1435070"/>
    <lineage>
        <taxon>Eukaryota</taxon>
        <taxon>Fungi</taxon>
        <taxon>Dikarya</taxon>
        <taxon>Ascomycota</taxon>
        <taxon>Pezizomycotina</taxon>
        <taxon>Sordariomycetes</taxon>
        <taxon>Hypocreomycetidae</taxon>
        <taxon>Hypocreales</taxon>
        <taxon>Nectriaceae</taxon>
        <taxon>Fusarium</taxon>
        <taxon>Fusarium solani species complex</taxon>
    </lineage>
</organism>
<dbReference type="GO" id="GO:0020037">
    <property type="term" value="F:heme binding"/>
    <property type="evidence" value="ECO:0007669"/>
    <property type="project" value="InterPro"/>
</dbReference>
<dbReference type="Proteomes" id="UP001140502">
    <property type="component" value="Unassembled WGS sequence"/>
</dbReference>
<keyword evidence="1" id="KW-1133">Transmembrane helix</keyword>
<gene>
    <name evidence="2" type="ORF">N0V84_011250</name>
</gene>
<dbReference type="CDD" id="cd11040">
    <property type="entry name" value="CYP7_CYP8-like"/>
    <property type="match status" value="1"/>
</dbReference>
<evidence type="ECO:0000313" key="3">
    <source>
        <dbReference type="Proteomes" id="UP001140502"/>
    </source>
</evidence>
<dbReference type="InterPro" id="IPR053007">
    <property type="entry name" value="CYP450_monoxygenase_sec-met"/>
</dbReference>
<dbReference type="GO" id="GO:0005506">
    <property type="term" value="F:iron ion binding"/>
    <property type="evidence" value="ECO:0007669"/>
    <property type="project" value="InterPro"/>
</dbReference>
<evidence type="ECO:0000256" key="1">
    <source>
        <dbReference type="SAM" id="Phobius"/>
    </source>
</evidence>